<dbReference type="OrthoDB" id="7555308at2759"/>
<dbReference type="AlphaFoldDB" id="A0A0J7N1D9"/>
<name>A0A0J7N1D9_LASNI</name>
<dbReference type="PANTHER" id="PTHR19446">
    <property type="entry name" value="REVERSE TRANSCRIPTASES"/>
    <property type="match status" value="1"/>
</dbReference>
<dbReference type="SUPFAM" id="SSF56672">
    <property type="entry name" value="DNA/RNA polymerases"/>
    <property type="match status" value="1"/>
</dbReference>
<dbReference type="PaxDb" id="67767-A0A0J7N1D9"/>
<keyword evidence="4" id="KW-0808">Transferase</keyword>
<dbReference type="InterPro" id="IPR036691">
    <property type="entry name" value="Endo/exonu/phosph_ase_sf"/>
</dbReference>
<keyword evidence="4" id="KW-0548">Nucleotidyltransferase</keyword>
<keyword evidence="4" id="KW-0695">RNA-directed DNA polymerase</keyword>
<gene>
    <name evidence="4" type="ORF">RF55_14533</name>
</gene>
<dbReference type="InterPro" id="IPR043502">
    <property type="entry name" value="DNA/RNA_pol_sf"/>
</dbReference>
<reference evidence="4 5" key="1">
    <citation type="submission" date="2015-04" db="EMBL/GenBank/DDBJ databases">
        <title>Lasius niger genome sequencing.</title>
        <authorList>
            <person name="Konorov E.A."/>
            <person name="Nikitin M.A."/>
            <person name="Kirill M.V."/>
            <person name="Chang P."/>
        </authorList>
    </citation>
    <scope>NUCLEOTIDE SEQUENCE [LARGE SCALE GENOMIC DNA]</scope>
    <source>
        <tissue evidence="4">Whole</tissue>
    </source>
</reference>
<evidence type="ECO:0000313" key="4">
    <source>
        <dbReference type="EMBL" id="KMQ86470.1"/>
    </source>
</evidence>
<dbReference type="Pfam" id="PF00078">
    <property type="entry name" value="RVT_1"/>
    <property type="match status" value="1"/>
</dbReference>
<dbReference type="Pfam" id="PF14529">
    <property type="entry name" value="Exo_endo_phos_2"/>
    <property type="match status" value="1"/>
</dbReference>
<dbReference type="InterPro" id="IPR005135">
    <property type="entry name" value="Endo/exonuclease/phosphatase"/>
</dbReference>
<dbReference type="Gene3D" id="3.60.10.10">
    <property type="entry name" value="Endonuclease/exonuclease/phosphatase"/>
    <property type="match status" value="1"/>
</dbReference>
<feature type="domain" description="Reverse transcriptase" evidence="3">
    <location>
        <begin position="449"/>
        <end position="723"/>
    </location>
</feature>
<protein>
    <submittedName>
        <fullName evidence="4">Reverse transcriptase</fullName>
    </submittedName>
</protein>
<dbReference type="PROSITE" id="PS50878">
    <property type="entry name" value="RT_POL"/>
    <property type="match status" value="1"/>
</dbReference>
<organism evidence="4 5">
    <name type="scientific">Lasius niger</name>
    <name type="common">Black garden ant</name>
    <dbReference type="NCBI Taxonomy" id="67767"/>
    <lineage>
        <taxon>Eukaryota</taxon>
        <taxon>Metazoa</taxon>
        <taxon>Ecdysozoa</taxon>
        <taxon>Arthropoda</taxon>
        <taxon>Hexapoda</taxon>
        <taxon>Insecta</taxon>
        <taxon>Pterygota</taxon>
        <taxon>Neoptera</taxon>
        <taxon>Endopterygota</taxon>
        <taxon>Hymenoptera</taxon>
        <taxon>Apocrita</taxon>
        <taxon>Aculeata</taxon>
        <taxon>Formicoidea</taxon>
        <taxon>Formicidae</taxon>
        <taxon>Formicinae</taxon>
        <taxon>Lasius</taxon>
        <taxon>Lasius</taxon>
    </lineage>
</organism>
<evidence type="ECO:0000259" key="3">
    <source>
        <dbReference type="PROSITE" id="PS50878"/>
    </source>
</evidence>
<comment type="caution">
    <text evidence="4">The sequence shown here is derived from an EMBL/GenBank/DDBJ whole genome shotgun (WGS) entry which is preliminary data.</text>
</comment>
<proteinExistence type="predicted"/>
<evidence type="ECO:0000256" key="1">
    <source>
        <dbReference type="SAM" id="Coils"/>
    </source>
</evidence>
<keyword evidence="1" id="KW-0175">Coiled coil</keyword>
<evidence type="ECO:0000313" key="5">
    <source>
        <dbReference type="Proteomes" id="UP000036403"/>
    </source>
</evidence>
<dbReference type="SUPFAM" id="SSF56219">
    <property type="entry name" value="DNase I-like"/>
    <property type="match status" value="1"/>
</dbReference>
<feature type="coiled-coil region" evidence="1">
    <location>
        <begin position="303"/>
        <end position="330"/>
    </location>
</feature>
<dbReference type="CDD" id="cd01650">
    <property type="entry name" value="RT_nLTR_like"/>
    <property type="match status" value="1"/>
</dbReference>
<accession>A0A0J7N1D9</accession>
<dbReference type="CDD" id="cd09077">
    <property type="entry name" value="R1-I-EN"/>
    <property type="match status" value="1"/>
</dbReference>
<keyword evidence="5" id="KW-1185">Reference proteome</keyword>
<dbReference type="InterPro" id="IPR000477">
    <property type="entry name" value="RT_dom"/>
</dbReference>
<dbReference type="GO" id="GO:0003964">
    <property type="term" value="F:RNA-directed DNA polymerase activity"/>
    <property type="evidence" value="ECO:0007669"/>
    <property type="project" value="UniProtKB-KW"/>
</dbReference>
<dbReference type="Proteomes" id="UP000036403">
    <property type="component" value="Unassembled WGS sequence"/>
</dbReference>
<sequence>MAEWSIDLAVVAEPYRVPPRSWWIGDADGSVTVIGKASAGALPLSLISRGSGYVAAQWGEIAVVGVYFSPNRDLTQFSAYLDRLAVVIRRQLPGQVLVAGDLNSKSEDWGSPVSNARGRVLAEWGAELGLIVLNRGSAHTCVRSNGGSIVDVTFGSPPTARRVVGWRVVVGSETLSDHRYIRWDVSDPSLGRQPRHPSGGARGGTPLPPRWALKRLDEDTLMAAASAKAMEEPEPGPCDDVEGEVSWFREAMTQVCDTAMPRIRALPSRKAVYWWSTEIAQLRATCVRERLRYTRCRRRRHTAEEAAALYAAYREAKKTLQRAIKRAKDRAWAELLETLNENPWGRPYLMVRKKLTSGGPRITEGLSPQVLGDVISALFPFYGGGVGRPPGQPVQDWSDELGVTEGELAGAVGRLRRKNTAPGPDGIPGRAWVLALRVLGDRLRRLFTACLRTGRFPPKWKEAALVLLQKEGRPAESPSAYRPICLLDEAGKLFERVLVARLQWHLSRTGPDLADCQFGFREGRSTVDAIKRVRAFSDAAVSRGGVAMAVSLDIANAFNSLPWECIGRALEYHRVPPYMREVIGDYLRDRAVSYRARYGVPMRRDMCCGVPQGSVLGPVLWNLGYNSVLRGALLTGLGVVCYADDTLVMARGETWEEATRLAKVGVTLVVGRIRALGLTVALHKTEAVYFKLPRQKPPPRPHITVEGVRIEVRGCMKYLGLHLDSHCNFREHFNRMAPRIRAAINSFGSLLPNVGGPRDRVRRLYMGVVGSMILYGAPVWSKELEASRGSLALMQGLQRRLAIRITRAYGTTPLEAALAVSGSLPWDLLAGAYAAMYEWRDAFRRRDAVPTPSEVKEARMQFRQLAMAKWKERLAHVRVGLRAVGAIRPVLEDWVDRRPNGLPFRTVQVLTGHGCFGEYLYEKARREPTSRCHHCDEVRDTAQHTLEVCPSWDEQRRVLRSVVGDDLSLPAVVEAMVGSRDAWSAMISFCESVMMRKEIAEREREEDPLADPIRRRRGGARARAYARRFL</sequence>
<dbReference type="EMBL" id="LBMM01012027">
    <property type="protein sequence ID" value="KMQ86470.1"/>
    <property type="molecule type" value="Genomic_DNA"/>
</dbReference>
<feature type="region of interest" description="Disordered" evidence="2">
    <location>
        <begin position="186"/>
        <end position="209"/>
    </location>
</feature>
<evidence type="ECO:0000256" key="2">
    <source>
        <dbReference type="SAM" id="MobiDB-lite"/>
    </source>
</evidence>